<dbReference type="InterPro" id="IPR033334">
    <property type="entry name" value="LNG1/2"/>
</dbReference>
<feature type="region of interest" description="Disordered" evidence="1">
    <location>
        <begin position="214"/>
        <end position="262"/>
    </location>
</feature>
<dbReference type="EMBL" id="KB870810">
    <property type="protein sequence ID" value="EOA19910.1"/>
    <property type="molecule type" value="Genomic_DNA"/>
</dbReference>
<dbReference type="AlphaFoldDB" id="R0H5A5"/>
<feature type="compositionally biased region" description="Polar residues" evidence="1">
    <location>
        <begin position="542"/>
        <end position="557"/>
    </location>
</feature>
<feature type="compositionally biased region" description="Basic and acidic residues" evidence="1">
    <location>
        <begin position="190"/>
        <end position="200"/>
    </location>
</feature>
<feature type="compositionally biased region" description="Basic and acidic residues" evidence="1">
    <location>
        <begin position="214"/>
        <end position="231"/>
    </location>
</feature>
<dbReference type="OrthoDB" id="769613at2759"/>
<dbReference type="eggNOG" id="ENOG502R7XZ">
    <property type="taxonomic scope" value="Eukaryota"/>
</dbReference>
<feature type="domain" description="DUF4378" evidence="2">
    <location>
        <begin position="725"/>
        <end position="908"/>
    </location>
</feature>
<accession>R0H5A5</accession>
<feature type="region of interest" description="Disordered" evidence="1">
    <location>
        <begin position="46"/>
        <end position="148"/>
    </location>
</feature>
<organism evidence="3 4">
    <name type="scientific">Capsella rubella</name>
    <dbReference type="NCBI Taxonomy" id="81985"/>
    <lineage>
        <taxon>Eukaryota</taxon>
        <taxon>Viridiplantae</taxon>
        <taxon>Streptophyta</taxon>
        <taxon>Embryophyta</taxon>
        <taxon>Tracheophyta</taxon>
        <taxon>Spermatophyta</taxon>
        <taxon>Magnoliopsida</taxon>
        <taxon>eudicotyledons</taxon>
        <taxon>Gunneridae</taxon>
        <taxon>Pentapetalae</taxon>
        <taxon>rosids</taxon>
        <taxon>malvids</taxon>
        <taxon>Brassicales</taxon>
        <taxon>Brassicaceae</taxon>
        <taxon>Camelineae</taxon>
        <taxon>Capsella</taxon>
    </lineage>
</organism>
<feature type="region of interest" description="Disordered" evidence="1">
    <location>
        <begin position="161"/>
        <end position="200"/>
    </location>
</feature>
<feature type="region of interest" description="Disordered" evidence="1">
    <location>
        <begin position="607"/>
        <end position="632"/>
    </location>
</feature>
<feature type="compositionally biased region" description="Low complexity" evidence="1">
    <location>
        <begin position="88"/>
        <end position="116"/>
    </location>
</feature>
<dbReference type="PANTHER" id="PTHR31680:SF22">
    <property type="entry name" value="PROTEIN LONGIFOLIA 1"/>
    <property type="match status" value="1"/>
</dbReference>
<evidence type="ECO:0000313" key="4">
    <source>
        <dbReference type="Proteomes" id="UP000029121"/>
    </source>
</evidence>
<feature type="region of interest" description="Disordered" evidence="1">
    <location>
        <begin position="470"/>
        <end position="592"/>
    </location>
</feature>
<protein>
    <recommendedName>
        <fullName evidence="2">DUF4378 domain-containing protein</fullName>
    </recommendedName>
</protein>
<dbReference type="Proteomes" id="UP000029121">
    <property type="component" value="Unassembled WGS sequence"/>
</dbReference>
<dbReference type="STRING" id="81985.R0H5A5"/>
<evidence type="ECO:0000259" key="2">
    <source>
        <dbReference type="Pfam" id="PF14309"/>
    </source>
</evidence>
<feature type="compositionally biased region" description="Polar residues" evidence="1">
    <location>
        <begin position="487"/>
        <end position="504"/>
    </location>
</feature>
<dbReference type="GO" id="GO:0051513">
    <property type="term" value="P:regulation of monopolar cell growth"/>
    <property type="evidence" value="ECO:0007669"/>
    <property type="project" value="InterPro"/>
</dbReference>
<dbReference type="InterPro" id="IPR025486">
    <property type="entry name" value="DUF4378"/>
</dbReference>
<name>R0H5A5_9BRAS</name>
<dbReference type="Pfam" id="PF14309">
    <property type="entry name" value="DUF4378"/>
    <property type="match status" value="1"/>
</dbReference>
<feature type="compositionally biased region" description="Basic and acidic residues" evidence="1">
    <location>
        <begin position="573"/>
        <end position="588"/>
    </location>
</feature>
<feature type="compositionally biased region" description="Basic and acidic residues" evidence="1">
    <location>
        <begin position="161"/>
        <end position="170"/>
    </location>
</feature>
<reference evidence="4" key="1">
    <citation type="journal article" date="2013" name="Nat. Genet.">
        <title>The Capsella rubella genome and the genomic consequences of rapid mating system evolution.</title>
        <authorList>
            <person name="Slotte T."/>
            <person name="Hazzouri K.M."/>
            <person name="Agren J.A."/>
            <person name="Koenig D."/>
            <person name="Maumus F."/>
            <person name="Guo Y.L."/>
            <person name="Steige K."/>
            <person name="Platts A.E."/>
            <person name="Escobar J.S."/>
            <person name="Newman L.K."/>
            <person name="Wang W."/>
            <person name="Mandakova T."/>
            <person name="Vello E."/>
            <person name="Smith L.M."/>
            <person name="Henz S.R."/>
            <person name="Steffen J."/>
            <person name="Takuno S."/>
            <person name="Brandvain Y."/>
            <person name="Coop G."/>
            <person name="Andolfatto P."/>
            <person name="Hu T.T."/>
            <person name="Blanchette M."/>
            <person name="Clark R.M."/>
            <person name="Quesneville H."/>
            <person name="Nordborg M."/>
            <person name="Gaut B.S."/>
            <person name="Lysak M.A."/>
            <person name="Jenkins J."/>
            <person name="Grimwood J."/>
            <person name="Chapman J."/>
            <person name="Prochnik S."/>
            <person name="Shu S."/>
            <person name="Rokhsar D."/>
            <person name="Schmutz J."/>
            <person name="Weigel D."/>
            <person name="Wright S.I."/>
        </authorList>
    </citation>
    <scope>NUCLEOTIDE SEQUENCE [LARGE SCALE GENOMIC DNA]</scope>
    <source>
        <strain evidence="4">cv. Monte Gargano</strain>
    </source>
</reference>
<dbReference type="KEGG" id="crb:17881062"/>
<proteinExistence type="predicted"/>
<feature type="compositionally biased region" description="Low complexity" evidence="1">
    <location>
        <begin position="237"/>
        <end position="250"/>
    </location>
</feature>
<keyword evidence="4" id="KW-1185">Reference proteome</keyword>
<evidence type="ECO:0000313" key="3">
    <source>
        <dbReference type="EMBL" id="EOA19910.1"/>
    </source>
</evidence>
<evidence type="ECO:0000256" key="1">
    <source>
        <dbReference type="SAM" id="MobiDB-lite"/>
    </source>
</evidence>
<feature type="compositionally biased region" description="Basic and acidic residues" evidence="1">
    <location>
        <begin position="608"/>
        <end position="620"/>
    </location>
</feature>
<dbReference type="PANTHER" id="PTHR31680">
    <property type="entry name" value="LONGIFOLIA PROTEIN"/>
    <property type="match status" value="1"/>
</dbReference>
<gene>
    <name evidence="3" type="ORF">CARUB_v10000160mg</name>
</gene>
<sequence>MSAKLLYNLSDENPNLNKQIGCMNGIFQVFYRQHYPPRRVAVTGDELKSLPSGKTSDNVGDINISTDKKETEKSKKKKAAKEKQKGVSSESSSRLSFSSSPCSSSFSSADVSTTASQFEQPGLIQTSNGENSVREPTNGSPRWGGLMMPSDLRELVKSSIHKETRARDDEALSEQPKSARANVSLFKESSPSRKSNEWSDGRRVVKLKDSPRFSYDERDSRKTGAKLKETPRLSLDSRSNSFRSARSSCSPEPQELVTGHRRTTSSVVAKLMGLEVIPDEPVTVQDRENRFCDSPRPTSRVEVDLQRSKSSDSIKKMMPAKFPMKAAPWTQVDGAKNQVKATDATTLTVYGEIQKRLSQLEFKKSEKDLRALKQILDAMEKTQLVISKDDDNKTLCSTNFMQITDQPTPSATNPSSKNFKSSSIVVMKAAAAPVFKETGISGSTSFSPRSVALTNVKVGNLRQIQKVIPRKQSAMDVTPRPGFYKGQTDSTMKNTSTRPLQSKSDMAKSGKIQKPSVSPRTPPKKLGFEKQSRPTSPKPDPNKTQRQQLSRQQTESGSPRRKSGIKSRGLQQSEDRLSDESSDLRSLRSDSNVSLASNLDTEVTSRYNFERNSDVTEQHTPKQRSPDLGMRSLPKPLKVTVEQPSPVSVLDVAFDEDESPSPVRKISIVFKEDDNLSSEESQWMNKHSNLCRSIVWPESNASLKQPDDELVEGFMEEDAEFRNGDHKYIAEILLASGLLRDIDYSMISIQLHQAHLPINPSLFFVLEQNKTSNVSPHDNKHKGRGFGQQQTANLIERSKRKLVFDTINEILARRFAADGCTKQPSITSSISPLRITEKSSRGKELLQTLCSEIDRLQQNSKCILDEDDEDLIWEDLQSHGMNWKEIEGETPGLVLDIERLIFKDLISEVVTSEVAAFPGMLSGQPRQLFHC</sequence>
<feature type="compositionally biased region" description="Polar residues" evidence="1">
    <location>
        <begin position="117"/>
        <end position="140"/>
    </location>
</feature>